<accession>A0A067PYH1</accession>
<sequence>MKFDCWEPLMYQSFIDCVANAKASPGHVFAKTDSVYDLDDKGKKKVDVCLFKQADVANSDEKQRPDWSNQVLHVEFKTFNAATAGDPFQDGENQPFESDAKTRFDARGQIISYASELAARQHRTDLFTIMILGTDARLLRWDRAGAAVTERFNYRQDSSLAVFIWRFCHLSMEKQGYDPTATRFDGQDPIIRRALERKLPEHQHYIRNAFREATSSGWPLYKLVVHHQLLRRHEAFARENEAQGESVAGGGEFSRKDSMVETSGEIEHREYIVGKPSFRVEGMTGRATRGYVALDVKTEKFVWLKDVWRIAALHKEGDIIQELNDGEVPNVPTLVCHGDVQGFGQKTWSQKFWKGKREENQMKEHIHYRLVVEEVGRQLHEFRNGLELVEIVRDCLLAHQYAYESLSILHRDVSSGNILIIPERQVIQNGTTGIVWRGMLNDWDLCKKLKKSGEGIVEDSGPRQIFRTGTWAFMSGSLLSNLGKQQILQDDLESFFHVLLYNAVTYLRSNCSNVRAFVADFFDSYYLGVNDECKGGRGKIGAFRIGKILPLDEEPPLTFLPEKTPLNHLLDTLVDWFSHYYTVQARPSQTLTPTPNPEPEDSDWIVSTRDRKRGQPRQVETTYVLPAKRVPFNPNGVTLVVSQREAESLNTHVPMIQLFTASAENRWPIDKLSSDIIKANTKPTRSQGAKRNSEVAELDTGGEPSKRSKASQVASSRPSKISQMKARCSNQHHTEQRMSGRR</sequence>
<dbReference type="HOGENOM" id="CLU_006410_3_2_1"/>
<protein>
    <recommendedName>
        <fullName evidence="2">Fungal-type protein kinase domain-containing protein</fullName>
    </recommendedName>
</protein>
<feature type="domain" description="Fungal-type protein kinase" evidence="2">
    <location>
        <begin position="263"/>
        <end position="501"/>
    </location>
</feature>
<dbReference type="GO" id="GO:0004672">
    <property type="term" value="F:protein kinase activity"/>
    <property type="evidence" value="ECO:0007669"/>
    <property type="project" value="InterPro"/>
</dbReference>
<dbReference type="Gene3D" id="1.10.510.10">
    <property type="entry name" value="Transferase(Phosphotransferase) domain 1"/>
    <property type="match status" value="1"/>
</dbReference>
<dbReference type="InParanoid" id="A0A067PYH1"/>
<evidence type="ECO:0000313" key="4">
    <source>
        <dbReference type="Proteomes" id="UP000027265"/>
    </source>
</evidence>
<feature type="region of interest" description="Disordered" evidence="1">
    <location>
        <begin position="678"/>
        <end position="742"/>
    </location>
</feature>
<evidence type="ECO:0000313" key="3">
    <source>
        <dbReference type="EMBL" id="KDQ59769.1"/>
    </source>
</evidence>
<dbReference type="InterPro" id="IPR011009">
    <property type="entry name" value="Kinase-like_dom_sf"/>
</dbReference>
<dbReference type="PANTHER" id="PTHR38248">
    <property type="entry name" value="FUNK1 6"/>
    <property type="match status" value="1"/>
</dbReference>
<dbReference type="OrthoDB" id="2791154at2759"/>
<feature type="compositionally biased region" description="Polar residues" evidence="1">
    <location>
        <begin position="681"/>
        <end position="690"/>
    </location>
</feature>
<dbReference type="InterPro" id="IPR008266">
    <property type="entry name" value="Tyr_kinase_AS"/>
</dbReference>
<dbReference type="Pfam" id="PF17667">
    <property type="entry name" value="Pkinase_fungal"/>
    <property type="match status" value="1"/>
</dbReference>
<evidence type="ECO:0000259" key="2">
    <source>
        <dbReference type="Pfam" id="PF17667"/>
    </source>
</evidence>
<dbReference type="SUPFAM" id="SSF56112">
    <property type="entry name" value="Protein kinase-like (PK-like)"/>
    <property type="match status" value="1"/>
</dbReference>
<feature type="compositionally biased region" description="Basic and acidic residues" evidence="1">
    <location>
        <begin position="732"/>
        <end position="742"/>
    </location>
</feature>
<dbReference type="Proteomes" id="UP000027265">
    <property type="component" value="Unassembled WGS sequence"/>
</dbReference>
<evidence type="ECO:0000256" key="1">
    <source>
        <dbReference type="SAM" id="MobiDB-lite"/>
    </source>
</evidence>
<dbReference type="EMBL" id="KL197715">
    <property type="protein sequence ID" value="KDQ59769.1"/>
    <property type="molecule type" value="Genomic_DNA"/>
</dbReference>
<keyword evidence="4" id="KW-1185">Reference proteome</keyword>
<dbReference type="AlphaFoldDB" id="A0A067PYH1"/>
<reference evidence="4" key="1">
    <citation type="journal article" date="2014" name="Proc. Natl. Acad. Sci. U.S.A.">
        <title>Extensive sampling of basidiomycete genomes demonstrates inadequacy of the white-rot/brown-rot paradigm for wood decay fungi.</title>
        <authorList>
            <person name="Riley R."/>
            <person name="Salamov A.A."/>
            <person name="Brown D.W."/>
            <person name="Nagy L.G."/>
            <person name="Floudas D."/>
            <person name="Held B.W."/>
            <person name="Levasseur A."/>
            <person name="Lombard V."/>
            <person name="Morin E."/>
            <person name="Otillar R."/>
            <person name="Lindquist E.A."/>
            <person name="Sun H."/>
            <person name="LaButti K.M."/>
            <person name="Schmutz J."/>
            <person name="Jabbour D."/>
            <person name="Luo H."/>
            <person name="Baker S.E."/>
            <person name="Pisabarro A.G."/>
            <person name="Walton J.D."/>
            <person name="Blanchette R.A."/>
            <person name="Henrissat B."/>
            <person name="Martin F."/>
            <person name="Cullen D."/>
            <person name="Hibbett D.S."/>
            <person name="Grigoriev I.V."/>
        </authorList>
    </citation>
    <scope>NUCLEOTIDE SEQUENCE [LARGE SCALE GENOMIC DNA]</scope>
    <source>
        <strain evidence="4">MUCL 33604</strain>
    </source>
</reference>
<dbReference type="InterPro" id="IPR040976">
    <property type="entry name" value="Pkinase_fungal"/>
</dbReference>
<organism evidence="3 4">
    <name type="scientific">Jaapia argillacea MUCL 33604</name>
    <dbReference type="NCBI Taxonomy" id="933084"/>
    <lineage>
        <taxon>Eukaryota</taxon>
        <taxon>Fungi</taxon>
        <taxon>Dikarya</taxon>
        <taxon>Basidiomycota</taxon>
        <taxon>Agaricomycotina</taxon>
        <taxon>Agaricomycetes</taxon>
        <taxon>Agaricomycetidae</taxon>
        <taxon>Jaapiales</taxon>
        <taxon>Jaapiaceae</taxon>
        <taxon>Jaapia</taxon>
    </lineage>
</organism>
<dbReference type="PANTHER" id="PTHR38248:SF2">
    <property type="entry name" value="FUNK1 11"/>
    <property type="match status" value="1"/>
</dbReference>
<name>A0A067PYH1_9AGAM</name>
<dbReference type="PROSITE" id="PS00109">
    <property type="entry name" value="PROTEIN_KINASE_TYR"/>
    <property type="match status" value="1"/>
</dbReference>
<gene>
    <name evidence="3" type="ORF">JAAARDRAFT_153806</name>
</gene>
<proteinExistence type="predicted"/>
<feature type="compositionally biased region" description="Polar residues" evidence="1">
    <location>
        <begin position="710"/>
        <end position="722"/>
    </location>
</feature>